<organism evidence="1 2">
    <name type="scientific">Candidatus Caccoplasma merdipullorum</name>
    <dbReference type="NCBI Taxonomy" id="2840718"/>
    <lineage>
        <taxon>Bacteria</taxon>
        <taxon>Pseudomonadati</taxon>
        <taxon>Bacteroidota</taxon>
        <taxon>Bacteroidia</taxon>
        <taxon>Bacteroidales</taxon>
        <taxon>Bacteroidaceae</taxon>
        <taxon>Bacteroidaceae incertae sedis</taxon>
        <taxon>Candidatus Caccoplasma</taxon>
    </lineage>
</organism>
<reference evidence="1" key="2">
    <citation type="journal article" date="2021" name="PeerJ">
        <title>Extensive microbial diversity within the chicken gut microbiome revealed by metagenomics and culture.</title>
        <authorList>
            <person name="Gilroy R."/>
            <person name="Ravi A."/>
            <person name="Getino M."/>
            <person name="Pursley I."/>
            <person name="Horton D.L."/>
            <person name="Alikhan N.F."/>
            <person name="Baker D."/>
            <person name="Gharbi K."/>
            <person name="Hall N."/>
            <person name="Watson M."/>
            <person name="Adriaenssens E.M."/>
            <person name="Foster-Nyarko E."/>
            <person name="Jarju S."/>
            <person name="Secka A."/>
            <person name="Antonio M."/>
            <person name="Oren A."/>
            <person name="Chaudhuri R.R."/>
            <person name="La Ragione R."/>
            <person name="Hildebrand F."/>
            <person name="Pallen M.J."/>
        </authorList>
    </citation>
    <scope>NUCLEOTIDE SEQUENCE</scope>
    <source>
        <strain evidence="1">G3-4614</strain>
    </source>
</reference>
<dbReference type="Proteomes" id="UP000823636">
    <property type="component" value="Unassembled WGS sequence"/>
</dbReference>
<sequence length="65" mass="7670">MHGEFCFGVIPYGNPTEMERMDSFRFSGRLYRHVALPARARYAQVLQLAGRENERFGYLRQNNML</sequence>
<name>A0A9D9H3H8_9BACT</name>
<evidence type="ECO:0000313" key="2">
    <source>
        <dbReference type="Proteomes" id="UP000823636"/>
    </source>
</evidence>
<dbReference type="AlphaFoldDB" id="A0A9D9H3H8"/>
<accession>A0A9D9H3H8</accession>
<gene>
    <name evidence="1" type="ORF">IAC54_02480</name>
</gene>
<comment type="caution">
    <text evidence="1">The sequence shown here is derived from an EMBL/GenBank/DDBJ whole genome shotgun (WGS) entry which is preliminary data.</text>
</comment>
<reference evidence="1" key="1">
    <citation type="submission" date="2020-10" db="EMBL/GenBank/DDBJ databases">
        <authorList>
            <person name="Gilroy R."/>
        </authorList>
    </citation>
    <scope>NUCLEOTIDE SEQUENCE</scope>
    <source>
        <strain evidence="1">G3-4614</strain>
    </source>
</reference>
<evidence type="ECO:0000313" key="1">
    <source>
        <dbReference type="EMBL" id="MBO8437750.1"/>
    </source>
</evidence>
<dbReference type="EMBL" id="JADIMW010000025">
    <property type="protein sequence ID" value="MBO8437750.1"/>
    <property type="molecule type" value="Genomic_DNA"/>
</dbReference>
<protein>
    <submittedName>
        <fullName evidence="1">Uncharacterized protein</fullName>
    </submittedName>
</protein>
<proteinExistence type="predicted"/>